<evidence type="ECO:0000256" key="2">
    <source>
        <dbReference type="ARBA" id="ARBA00008847"/>
    </source>
</evidence>
<name>I4EIR3_9BACT</name>
<reference evidence="9 10" key="1">
    <citation type="journal article" date="2012" name="ISME J.">
        <title>Nitrification expanded: discovery, physiology and genomics of a nitrite-oxidizing bacterium from the phylum Chloroflexi.</title>
        <authorList>
            <person name="Sorokin D.Y."/>
            <person name="Lucker S."/>
            <person name="Vejmelkova D."/>
            <person name="Kostrikina N.A."/>
            <person name="Kleerebezem R."/>
            <person name="Rijpstra W.I."/>
            <person name="Damste J.S."/>
            <person name="Le Paslier D."/>
            <person name="Muyzer G."/>
            <person name="Wagner M."/>
            <person name="van Loosdrecht M.C."/>
            <person name="Daims H."/>
        </authorList>
    </citation>
    <scope>NUCLEOTIDE SEQUENCE [LARGE SCALE GENOMIC DNA]</scope>
    <source>
        <strain evidence="10">none</strain>
    </source>
</reference>
<dbReference type="EC" id="4.1.1.23" evidence="7"/>
<evidence type="ECO:0000256" key="5">
    <source>
        <dbReference type="ARBA" id="ARBA00023239"/>
    </source>
</evidence>
<dbReference type="InterPro" id="IPR011060">
    <property type="entry name" value="RibuloseP-bd_barrel"/>
</dbReference>
<dbReference type="RefSeq" id="WP_008478823.1">
    <property type="nucleotide sequence ID" value="NZ_CAGS01000290.1"/>
</dbReference>
<dbReference type="PROSITE" id="PS00156">
    <property type="entry name" value="OMPDECASE"/>
    <property type="match status" value="1"/>
</dbReference>
<evidence type="ECO:0000256" key="1">
    <source>
        <dbReference type="ARBA" id="ARBA00004861"/>
    </source>
</evidence>
<protein>
    <recommendedName>
        <fullName evidence="7">Orotidine 5'-phosphate decarboxylase</fullName>
        <ecNumber evidence="7">4.1.1.23</ecNumber>
    </recommendedName>
    <alternativeName>
        <fullName evidence="7">OMP decarboxylase</fullName>
        <shortName evidence="7">OMPDCase</shortName>
        <shortName evidence="7">OMPdecase</shortName>
    </alternativeName>
</protein>
<dbReference type="GO" id="GO:0044205">
    <property type="term" value="P:'de novo' UMP biosynthetic process"/>
    <property type="evidence" value="ECO:0007669"/>
    <property type="project" value="UniProtKB-UniRule"/>
</dbReference>
<evidence type="ECO:0000256" key="6">
    <source>
        <dbReference type="ARBA" id="ARBA00049157"/>
    </source>
</evidence>
<evidence type="ECO:0000313" key="10">
    <source>
        <dbReference type="Proteomes" id="UP000004221"/>
    </source>
</evidence>
<dbReference type="Proteomes" id="UP000004221">
    <property type="component" value="Unassembled WGS sequence"/>
</dbReference>
<keyword evidence="4 7" id="KW-0665">Pyrimidine biosynthesis</keyword>
<evidence type="ECO:0000256" key="4">
    <source>
        <dbReference type="ARBA" id="ARBA00022975"/>
    </source>
</evidence>
<evidence type="ECO:0000259" key="8">
    <source>
        <dbReference type="SMART" id="SM00934"/>
    </source>
</evidence>
<dbReference type="OrthoDB" id="9808470at2"/>
<comment type="similarity">
    <text evidence="2 7">Belongs to the OMP decarboxylase family. Type 2 subfamily.</text>
</comment>
<dbReference type="InterPro" id="IPR011995">
    <property type="entry name" value="OMPdecase_type-2"/>
</dbReference>
<comment type="catalytic activity">
    <reaction evidence="6 7">
        <text>orotidine 5'-phosphate + H(+) = UMP + CO2</text>
        <dbReference type="Rhea" id="RHEA:11596"/>
        <dbReference type="ChEBI" id="CHEBI:15378"/>
        <dbReference type="ChEBI" id="CHEBI:16526"/>
        <dbReference type="ChEBI" id="CHEBI:57538"/>
        <dbReference type="ChEBI" id="CHEBI:57865"/>
        <dbReference type="EC" id="4.1.1.23"/>
    </reaction>
</comment>
<dbReference type="PANTHER" id="PTHR43375:SF1">
    <property type="entry name" value="OROTIDINE 5'-PHOSPHATE DECARBOXYLASE"/>
    <property type="match status" value="1"/>
</dbReference>
<dbReference type="SUPFAM" id="SSF51366">
    <property type="entry name" value="Ribulose-phoshate binding barrel"/>
    <property type="match status" value="1"/>
</dbReference>
<comment type="pathway">
    <text evidence="1 7">Pyrimidine metabolism; UMP biosynthesis via de novo pathway; UMP from orotate: step 2/2.</text>
</comment>
<dbReference type="SMART" id="SM00934">
    <property type="entry name" value="OMPdecase"/>
    <property type="match status" value="1"/>
</dbReference>
<proteinExistence type="inferred from homology"/>
<evidence type="ECO:0000256" key="7">
    <source>
        <dbReference type="HAMAP-Rule" id="MF_01215"/>
    </source>
</evidence>
<dbReference type="InterPro" id="IPR013785">
    <property type="entry name" value="Aldolase_TIM"/>
</dbReference>
<dbReference type="GO" id="GO:0006207">
    <property type="term" value="P:'de novo' pyrimidine nucleobase biosynthetic process"/>
    <property type="evidence" value="ECO:0007669"/>
    <property type="project" value="InterPro"/>
</dbReference>
<dbReference type="UniPathway" id="UPA00070">
    <property type="reaction ID" value="UER00120"/>
</dbReference>
<keyword evidence="3 7" id="KW-0210">Decarboxylase</keyword>
<dbReference type="GO" id="GO:0004590">
    <property type="term" value="F:orotidine-5'-phosphate decarboxylase activity"/>
    <property type="evidence" value="ECO:0007669"/>
    <property type="project" value="UniProtKB-UniRule"/>
</dbReference>
<comment type="caution">
    <text evidence="9">The sequence shown here is derived from an EMBL/GenBank/DDBJ whole genome shotgun (WGS) entry which is preliminary data.</text>
</comment>
<dbReference type="EMBL" id="CAGS01000290">
    <property type="protein sequence ID" value="CCF84575.1"/>
    <property type="molecule type" value="Genomic_DNA"/>
</dbReference>
<keyword evidence="10" id="KW-1185">Reference proteome</keyword>
<evidence type="ECO:0000256" key="3">
    <source>
        <dbReference type="ARBA" id="ARBA00022793"/>
    </source>
</evidence>
<feature type="active site" description="Proton donor" evidence="7">
    <location>
        <position position="94"/>
    </location>
</feature>
<gene>
    <name evidence="7 9" type="primary">pyrF</name>
    <name evidence="9" type="ORF">NITHO_360006</name>
</gene>
<feature type="domain" description="Orotidine 5'-phosphate decarboxylase" evidence="8">
    <location>
        <begin position="17"/>
        <end position="258"/>
    </location>
</feature>
<dbReference type="InterPro" id="IPR001754">
    <property type="entry name" value="OMPdeCOase_dom"/>
</dbReference>
<dbReference type="Gene3D" id="3.20.20.70">
    <property type="entry name" value="Aldolase class I"/>
    <property type="match status" value="1"/>
</dbReference>
<organism evidence="9 10">
    <name type="scientific">Nitrolancea hollandica Lb</name>
    <dbReference type="NCBI Taxonomy" id="1129897"/>
    <lineage>
        <taxon>Bacteria</taxon>
        <taxon>Pseudomonadati</taxon>
        <taxon>Thermomicrobiota</taxon>
        <taxon>Thermomicrobia</taxon>
        <taxon>Sphaerobacterales</taxon>
        <taxon>Sphaerobacterineae</taxon>
        <taxon>Sphaerobacteraceae</taxon>
        <taxon>Nitrolancea</taxon>
    </lineage>
</organism>
<keyword evidence="5 7" id="KW-0456">Lyase</keyword>
<dbReference type="NCBIfam" id="TIGR02127">
    <property type="entry name" value="pyrF_sub2"/>
    <property type="match status" value="1"/>
</dbReference>
<dbReference type="HAMAP" id="MF_01215">
    <property type="entry name" value="OMPdecase_type2"/>
    <property type="match status" value="1"/>
</dbReference>
<sequence>MRFGDRLAAVVERNRSLLCVGLDPDIRRFPLHLQERPDAIIAFNRAIIEATADLVCAYKPNLGFFMAYGEPGIRALVETRRIVPAHIPVILDAKVGDIASTAEAYARAYFDLWGFDAVTAHPFLGGDSLVPWLRYQDRAVFILAKTSNPGSGDLQDLVVGDGPAAEPLYLHVASLVARWQEQYGTCGLVAGATYPRQLGEIRRRCPDLPVLVPGIGAQSGDLAATVRAGLDAQGTGLLINASRAVLYASNGEDFAEAARGAAQQFRDQINRIRSENS</sequence>
<dbReference type="AlphaFoldDB" id="I4EIR3"/>
<dbReference type="Pfam" id="PF00215">
    <property type="entry name" value="OMPdecase"/>
    <property type="match status" value="1"/>
</dbReference>
<evidence type="ECO:0000313" key="9">
    <source>
        <dbReference type="EMBL" id="CCF84575.1"/>
    </source>
</evidence>
<accession>I4EIR3</accession>
<dbReference type="CDD" id="cd04725">
    <property type="entry name" value="OMP_decarboxylase_like"/>
    <property type="match status" value="1"/>
</dbReference>
<dbReference type="PANTHER" id="PTHR43375">
    <property type="entry name" value="OROTIDINE 5'-PHOSPHATE DECARBOXYLASE"/>
    <property type="match status" value="1"/>
</dbReference>
<dbReference type="InterPro" id="IPR018089">
    <property type="entry name" value="OMPdecase_AS"/>
</dbReference>